<evidence type="ECO:0000313" key="1">
    <source>
        <dbReference type="EMBL" id="SVA11978.1"/>
    </source>
</evidence>
<evidence type="ECO:0008006" key="2">
    <source>
        <dbReference type="Google" id="ProtNLM"/>
    </source>
</evidence>
<name>A0A381T8S2_9ZZZZ</name>
<accession>A0A381T8S2</accession>
<dbReference type="EMBL" id="UINC01004123">
    <property type="protein sequence ID" value="SVA11978.1"/>
    <property type="molecule type" value="Genomic_DNA"/>
</dbReference>
<dbReference type="AlphaFoldDB" id="A0A381T8S2"/>
<reference evidence="1" key="1">
    <citation type="submission" date="2018-05" db="EMBL/GenBank/DDBJ databases">
        <authorList>
            <person name="Lanie J.A."/>
            <person name="Ng W.-L."/>
            <person name="Kazmierczak K.M."/>
            <person name="Andrzejewski T.M."/>
            <person name="Davidsen T.M."/>
            <person name="Wayne K.J."/>
            <person name="Tettelin H."/>
            <person name="Glass J.I."/>
            <person name="Rusch D."/>
            <person name="Podicherti R."/>
            <person name="Tsui H.-C.T."/>
            <person name="Winkler M.E."/>
        </authorList>
    </citation>
    <scope>NUCLEOTIDE SEQUENCE</scope>
</reference>
<gene>
    <name evidence="1" type="ORF">METZ01_LOCUS64832</name>
</gene>
<sequence length="139" mass="14962">MAAIPQPTTVLAENTTTSDVFWDAGRPIVDPSDLAAILGWELKPEGLCRGDSCVPIPDWSSLEHPAGIDLTAVADTLGRPVVVDPDARMVAVGIPSSERHRAPLTRQAPDVRLLDLQGAQRGLSEWSGTRRLLVAFSTW</sequence>
<organism evidence="1">
    <name type="scientific">marine metagenome</name>
    <dbReference type="NCBI Taxonomy" id="408172"/>
    <lineage>
        <taxon>unclassified sequences</taxon>
        <taxon>metagenomes</taxon>
        <taxon>ecological metagenomes</taxon>
    </lineage>
</organism>
<protein>
    <recommendedName>
        <fullName evidence="2">Redoxin domain-containing protein</fullName>
    </recommendedName>
</protein>
<proteinExistence type="predicted"/>